<reference evidence="2" key="1">
    <citation type="submission" date="2020-10" db="EMBL/GenBank/DDBJ databases">
        <authorList>
            <person name="Gilroy R."/>
        </authorList>
    </citation>
    <scope>NUCLEOTIDE SEQUENCE</scope>
    <source>
        <strain evidence="2">CHK193-30670</strain>
    </source>
</reference>
<dbReference type="EMBL" id="DVMT01000027">
    <property type="protein sequence ID" value="HIU40181.1"/>
    <property type="molecule type" value="Genomic_DNA"/>
</dbReference>
<evidence type="ECO:0000259" key="1">
    <source>
        <dbReference type="PROSITE" id="PS51186"/>
    </source>
</evidence>
<name>A0A9D1LIP1_9FIRM</name>
<reference evidence="2" key="2">
    <citation type="journal article" date="2021" name="PeerJ">
        <title>Extensive microbial diversity within the chicken gut microbiome revealed by metagenomics and culture.</title>
        <authorList>
            <person name="Gilroy R."/>
            <person name="Ravi A."/>
            <person name="Getino M."/>
            <person name="Pursley I."/>
            <person name="Horton D.L."/>
            <person name="Alikhan N.F."/>
            <person name="Baker D."/>
            <person name="Gharbi K."/>
            <person name="Hall N."/>
            <person name="Watson M."/>
            <person name="Adriaenssens E.M."/>
            <person name="Foster-Nyarko E."/>
            <person name="Jarju S."/>
            <person name="Secka A."/>
            <person name="Antonio M."/>
            <person name="Oren A."/>
            <person name="Chaudhuri R.R."/>
            <person name="La Ragione R."/>
            <person name="Hildebrand F."/>
            <person name="Pallen M.J."/>
        </authorList>
    </citation>
    <scope>NUCLEOTIDE SEQUENCE</scope>
    <source>
        <strain evidence="2">CHK193-30670</strain>
    </source>
</reference>
<dbReference type="AlphaFoldDB" id="A0A9D1LIP1"/>
<dbReference type="Proteomes" id="UP000824074">
    <property type="component" value="Unassembled WGS sequence"/>
</dbReference>
<organism evidence="2 3">
    <name type="scientific">Candidatus Aphodocola excrementigallinarum</name>
    <dbReference type="NCBI Taxonomy" id="2840670"/>
    <lineage>
        <taxon>Bacteria</taxon>
        <taxon>Bacillati</taxon>
        <taxon>Bacillota</taxon>
        <taxon>Bacilli</taxon>
        <taxon>Candidatus Aphodocola</taxon>
    </lineage>
</organism>
<feature type="domain" description="N-acetyltransferase" evidence="1">
    <location>
        <begin position="6"/>
        <end position="166"/>
    </location>
</feature>
<dbReference type="InterPro" id="IPR016181">
    <property type="entry name" value="Acyl_CoA_acyltransferase"/>
</dbReference>
<gene>
    <name evidence="2" type="ORF">IAB68_02630</name>
</gene>
<dbReference type="CDD" id="cd04301">
    <property type="entry name" value="NAT_SF"/>
    <property type="match status" value="1"/>
</dbReference>
<accession>A0A9D1LIP1</accession>
<dbReference type="InterPro" id="IPR000182">
    <property type="entry name" value="GNAT_dom"/>
</dbReference>
<proteinExistence type="predicted"/>
<dbReference type="PROSITE" id="PS51186">
    <property type="entry name" value="GNAT"/>
    <property type="match status" value="1"/>
</dbReference>
<evidence type="ECO:0000313" key="3">
    <source>
        <dbReference type="Proteomes" id="UP000824074"/>
    </source>
</evidence>
<dbReference type="Gene3D" id="3.40.630.30">
    <property type="match status" value="1"/>
</dbReference>
<dbReference type="SUPFAM" id="SSF55729">
    <property type="entry name" value="Acyl-CoA N-acyltransferases (Nat)"/>
    <property type="match status" value="1"/>
</dbReference>
<protein>
    <submittedName>
        <fullName evidence="2">GNAT family N-acetyltransferase</fullName>
    </submittedName>
</protein>
<dbReference type="GO" id="GO:0016747">
    <property type="term" value="F:acyltransferase activity, transferring groups other than amino-acyl groups"/>
    <property type="evidence" value="ECO:0007669"/>
    <property type="project" value="InterPro"/>
</dbReference>
<dbReference type="Pfam" id="PF00583">
    <property type="entry name" value="Acetyltransf_1"/>
    <property type="match status" value="1"/>
</dbReference>
<sequence length="166" mass="19598">MNNFVCKIPSIEEMNVKWDYEIENSKSDKNNWIIWKKEAILNAKNGYSIPYYGILDENIICEATAMLNPNKVQNYQDLVDDKTVYLTAFRTKEEYQGKGYFSKLFKFMLDDLKKRGFTKVTLGVEPKEEKNKQIYEHYGFNEFIKSSSERYPDGTVIDVDYYGKKL</sequence>
<evidence type="ECO:0000313" key="2">
    <source>
        <dbReference type="EMBL" id="HIU40181.1"/>
    </source>
</evidence>
<comment type="caution">
    <text evidence="2">The sequence shown here is derived from an EMBL/GenBank/DDBJ whole genome shotgun (WGS) entry which is preliminary data.</text>
</comment>